<evidence type="ECO:0008006" key="4">
    <source>
        <dbReference type="Google" id="ProtNLM"/>
    </source>
</evidence>
<reference evidence="2 3" key="1">
    <citation type="journal article" date="2019" name="Int. J. Syst. Evol. Microbiol.">
        <title>The Global Catalogue of Microorganisms (GCM) 10K type strain sequencing project: providing services to taxonomists for standard genome sequencing and annotation.</title>
        <authorList>
            <consortium name="The Broad Institute Genomics Platform"/>
            <consortium name="The Broad Institute Genome Sequencing Center for Infectious Disease"/>
            <person name="Wu L."/>
            <person name="Ma J."/>
        </authorList>
    </citation>
    <scope>NUCLEOTIDE SEQUENCE [LARGE SCALE GENOMIC DNA]</scope>
    <source>
        <strain evidence="2 3">JCM 13319</strain>
    </source>
</reference>
<dbReference type="Proteomes" id="UP001501791">
    <property type="component" value="Unassembled WGS sequence"/>
</dbReference>
<evidence type="ECO:0000313" key="3">
    <source>
        <dbReference type="Proteomes" id="UP001501791"/>
    </source>
</evidence>
<keyword evidence="3" id="KW-1185">Reference proteome</keyword>
<name>A0ABN2BZH0_9MICO</name>
<gene>
    <name evidence="2" type="ORF">GCM10009691_24710</name>
</gene>
<dbReference type="EMBL" id="BAAALY010000012">
    <property type="protein sequence ID" value="GAA1549296.1"/>
    <property type="molecule type" value="Genomic_DNA"/>
</dbReference>
<feature type="transmembrane region" description="Helical" evidence="1">
    <location>
        <begin position="94"/>
        <end position="117"/>
    </location>
</feature>
<protein>
    <recommendedName>
        <fullName evidence="4">DUF1707 domain-containing protein</fullName>
    </recommendedName>
</protein>
<accession>A0ABN2BZH0</accession>
<proteinExistence type="predicted"/>
<evidence type="ECO:0000256" key="1">
    <source>
        <dbReference type="SAM" id="Phobius"/>
    </source>
</evidence>
<keyword evidence="1" id="KW-0812">Transmembrane</keyword>
<evidence type="ECO:0000313" key="2">
    <source>
        <dbReference type="EMBL" id="GAA1549296.1"/>
    </source>
</evidence>
<feature type="transmembrane region" description="Helical" evidence="1">
    <location>
        <begin position="64"/>
        <end position="82"/>
    </location>
</feature>
<sequence length="141" mass="15347">MSYYNDLAQSLRKRGCEEAQVLDVLEHVRETVETTRLEPDQEFGASDDFASQCTGPRRRSPGSTTLNVFGALGLICVVVYAVRPDLFAFTTPVIRQFAGMIAMLVLLLVGAFVAAFVDTRLPRQFSLNSGGSRPGSGGSRQ</sequence>
<keyword evidence="1" id="KW-1133">Transmembrane helix</keyword>
<comment type="caution">
    <text evidence="2">The sequence shown here is derived from an EMBL/GenBank/DDBJ whole genome shotgun (WGS) entry which is preliminary data.</text>
</comment>
<organism evidence="2 3">
    <name type="scientific">Brevibacterium picturae</name>
    <dbReference type="NCBI Taxonomy" id="260553"/>
    <lineage>
        <taxon>Bacteria</taxon>
        <taxon>Bacillati</taxon>
        <taxon>Actinomycetota</taxon>
        <taxon>Actinomycetes</taxon>
        <taxon>Micrococcales</taxon>
        <taxon>Brevibacteriaceae</taxon>
        <taxon>Brevibacterium</taxon>
    </lineage>
</organism>
<dbReference type="RefSeq" id="WP_346036299.1">
    <property type="nucleotide sequence ID" value="NZ_BAAALY010000012.1"/>
</dbReference>
<keyword evidence="1" id="KW-0472">Membrane</keyword>